<evidence type="ECO:0000313" key="1">
    <source>
        <dbReference type="EMBL" id="KFM93793.1"/>
    </source>
</evidence>
<reference evidence="1 2" key="1">
    <citation type="submission" date="2014-04" db="EMBL/GenBank/DDBJ databases">
        <authorList>
            <person name="Bishop-Lilly K.A."/>
            <person name="Broomall S.M."/>
            <person name="Chain P.S."/>
            <person name="Chertkov O."/>
            <person name="Coyne S.R."/>
            <person name="Daligault H.E."/>
            <person name="Davenport K.W."/>
            <person name="Erkkila T."/>
            <person name="Frey K.G."/>
            <person name="Gibbons H.S."/>
            <person name="Gu W."/>
            <person name="Jaissle J."/>
            <person name="Johnson S.L."/>
            <person name="Koroleva G.I."/>
            <person name="Ladner J.T."/>
            <person name="Lo C.-C."/>
            <person name="Minogue T.D."/>
            <person name="Munk C."/>
            <person name="Palacios G.F."/>
            <person name="Redden C.L."/>
            <person name="Rosenzweig C.N."/>
            <person name="Scholz M.B."/>
            <person name="Teshima H."/>
            <person name="Xu Y."/>
        </authorList>
    </citation>
    <scope>NUCLEOTIDE SEQUENCE [LARGE SCALE GENOMIC DNA]</scope>
    <source>
        <strain evidence="1 2">8244</strain>
    </source>
</reference>
<accession>A0A090Y4W3</accession>
<dbReference type="STRING" id="44252.DJ90_5999"/>
<gene>
    <name evidence="1" type="ORF">DJ90_5999</name>
</gene>
<proteinExistence type="predicted"/>
<sequence>MGPNRVQKFMIFLWKIKSLECICYEMTAIPVWCDQKVYILIAQCDIGIFHNGFCDGRRKGQEVV</sequence>
<protein>
    <submittedName>
        <fullName evidence="1">Uncharacterized protein</fullName>
    </submittedName>
</protein>
<keyword evidence="2" id="KW-1185">Reference proteome</keyword>
<dbReference type="EMBL" id="JMQA01000051">
    <property type="protein sequence ID" value="KFM93793.1"/>
    <property type="molecule type" value="Genomic_DNA"/>
</dbReference>
<comment type="caution">
    <text evidence="1">The sequence shown here is derived from an EMBL/GenBank/DDBJ whole genome shotgun (WGS) entry which is preliminary data.</text>
</comment>
<organism evidence="1 2">
    <name type="scientific">Paenibacillus macerans</name>
    <name type="common">Bacillus macerans</name>
    <dbReference type="NCBI Taxonomy" id="44252"/>
    <lineage>
        <taxon>Bacteria</taxon>
        <taxon>Bacillati</taxon>
        <taxon>Bacillota</taxon>
        <taxon>Bacilli</taxon>
        <taxon>Bacillales</taxon>
        <taxon>Paenibacillaceae</taxon>
        <taxon>Paenibacillus</taxon>
    </lineage>
</organism>
<dbReference type="AlphaFoldDB" id="A0A090Y4W3"/>
<evidence type="ECO:0000313" key="2">
    <source>
        <dbReference type="Proteomes" id="UP000029278"/>
    </source>
</evidence>
<dbReference type="HOGENOM" id="CLU_2863566_0_0_9"/>
<name>A0A090Y4W3_PAEMA</name>
<dbReference type="Proteomes" id="UP000029278">
    <property type="component" value="Unassembled WGS sequence"/>
</dbReference>